<dbReference type="Gene3D" id="2.160.20.10">
    <property type="entry name" value="Single-stranded right-handed beta-helix, Pectin lyase-like"/>
    <property type="match status" value="2"/>
</dbReference>
<evidence type="ECO:0000259" key="3">
    <source>
        <dbReference type="Pfam" id="PF14200"/>
    </source>
</evidence>
<evidence type="ECO:0000259" key="4">
    <source>
        <dbReference type="Pfam" id="PF18962"/>
    </source>
</evidence>
<dbReference type="InterPro" id="IPR006626">
    <property type="entry name" value="PbH1"/>
</dbReference>
<evidence type="ECO:0000313" key="7">
    <source>
        <dbReference type="Proteomes" id="UP001589607"/>
    </source>
</evidence>
<dbReference type="Pfam" id="PF18962">
    <property type="entry name" value="Por_Secre_tail"/>
    <property type="match status" value="1"/>
</dbReference>
<feature type="domain" description="Ricin B lectin" evidence="3">
    <location>
        <begin position="787"/>
        <end position="870"/>
    </location>
</feature>
<keyword evidence="1 2" id="KW-0732">Signal</keyword>
<evidence type="ECO:0000256" key="2">
    <source>
        <dbReference type="SAM" id="SignalP"/>
    </source>
</evidence>
<evidence type="ECO:0000259" key="5">
    <source>
        <dbReference type="Pfam" id="PF22842"/>
    </source>
</evidence>
<dbReference type="SUPFAM" id="SSF50370">
    <property type="entry name" value="Ricin B-like lectins"/>
    <property type="match status" value="1"/>
</dbReference>
<dbReference type="InterPro" id="IPR000772">
    <property type="entry name" value="Ricin_B_lectin"/>
</dbReference>
<dbReference type="RefSeq" id="WP_236454102.1">
    <property type="nucleotide sequence ID" value="NZ_CBCSGE010000020.1"/>
</dbReference>
<dbReference type="CDD" id="cd00161">
    <property type="entry name" value="beta-trefoil_Ricin-like"/>
    <property type="match status" value="1"/>
</dbReference>
<dbReference type="Pfam" id="PF14200">
    <property type="entry name" value="RicinB_lectin_2"/>
    <property type="match status" value="1"/>
</dbReference>
<protein>
    <submittedName>
        <fullName evidence="6">RICIN domain-containing protein</fullName>
    </submittedName>
</protein>
<dbReference type="Pfam" id="PF22842">
    <property type="entry name" value="Pel9A-like_beta_helix"/>
    <property type="match status" value="1"/>
</dbReference>
<comment type="caution">
    <text evidence="6">The sequence shown here is derived from an EMBL/GenBank/DDBJ whole genome shotgun (WGS) entry which is preliminary data.</text>
</comment>
<dbReference type="SUPFAM" id="SSF51126">
    <property type="entry name" value="Pectin lyase-like"/>
    <property type="match status" value="1"/>
</dbReference>
<feature type="chain" id="PRO_5047419641" evidence="2">
    <location>
        <begin position="20"/>
        <end position="977"/>
    </location>
</feature>
<dbReference type="Gene3D" id="2.80.10.50">
    <property type="match status" value="1"/>
</dbReference>
<evidence type="ECO:0000313" key="6">
    <source>
        <dbReference type="EMBL" id="MFB9095529.1"/>
    </source>
</evidence>
<accession>A0ABV5GJH6</accession>
<feature type="domain" description="Pel9A-like right handed beta-helix region" evidence="5">
    <location>
        <begin position="16"/>
        <end position="64"/>
    </location>
</feature>
<dbReference type="InterPro" id="IPR035992">
    <property type="entry name" value="Ricin_B-like_lectins"/>
</dbReference>
<proteinExistence type="predicted"/>
<feature type="signal peptide" evidence="2">
    <location>
        <begin position="1"/>
        <end position="19"/>
    </location>
</feature>
<dbReference type="SMART" id="SM00710">
    <property type="entry name" value="PbH1"/>
    <property type="match status" value="4"/>
</dbReference>
<name>A0ABV5GJH6_9FLAO</name>
<dbReference type="InterPro" id="IPR012334">
    <property type="entry name" value="Pectin_lyas_fold"/>
</dbReference>
<dbReference type="PANTHER" id="PTHR36453">
    <property type="entry name" value="SECRETED PROTEIN-RELATED"/>
    <property type="match status" value="1"/>
</dbReference>
<dbReference type="NCBIfam" id="TIGR04183">
    <property type="entry name" value="Por_Secre_tail"/>
    <property type="match status" value="1"/>
</dbReference>
<reference evidence="6 7" key="1">
    <citation type="submission" date="2024-09" db="EMBL/GenBank/DDBJ databases">
        <authorList>
            <person name="Sun Q."/>
            <person name="Mori K."/>
        </authorList>
    </citation>
    <scope>NUCLEOTIDE SEQUENCE [LARGE SCALE GENOMIC DNA]</scope>
    <source>
        <strain evidence="6 7">CECT 7955</strain>
    </source>
</reference>
<gene>
    <name evidence="6" type="ORF">ACFFVF_03295</name>
</gene>
<dbReference type="Proteomes" id="UP001589607">
    <property type="component" value="Unassembled WGS sequence"/>
</dbReference>
<organism evidence="6 7">
    <name type="scientific">Flavobacterium jumunjinense</name>
    <dbReference type="NCBI Taxonomy" id="998845"/>
    <lineage>
        <taxon>Bacteria</taxon>
        <taxon>Pseudomonadati</taxon>
        <taxon>Bacteroidota</taxon>
        <taxon>Flavobacteriia</taxon>
        <taxon>Flavobacteriales</taxon>
        <taxon>Flavobacteriaceae</taxon>
        <taxon>Flavobacterium</taxon>
    </lineage>
</organism>
<sequence>MKTIFKILLLIVSFSNAFAKNIYVSKTGNDNNPGTQAAPYLTISKAASVAVAGDIVFIGGGTYEETLKPANSGQNGTPITFQSLPGEKVIITAMQALNGWTSDGNGIWKTTTNWDLGQRNFVMRNTTVLDLARWPNNTDGDRFTLNSERNDGGSAKEVDANAFLTDTDIPNWNWSNGGSILFYGDNTGAGWSTWKALIKGQSQGRVNFDANKNVKWIMKYHPPVFKGDFYLEGIKEALDYKNEWYFNPANKTLFIKLPNNAQPKDGEVQMSRRTTAIDLEGRNHIHIKNLAVFGGSILINGIGNKISNSKVLYGSMTRGIEKGISTGVNAVFVKKNARNTIIEKCEIGYGDGSGVWDSGKNTIIRNNYVHDFNYVGMYDGPVMARGGGSNTKVLNNTITKGGRDALQITNPGSEVAWNDISFSNLIADDCALLYTIGPNLNMDIHHNWFHDAIGRGKLYKAAGIYMDNDAAGVRVYRNVVWNVEWTNIQINWNGKNIDVFNNTLCKADRGTMGAWHKAGTAFSNVKVWNNITDKQTTKTAGGQETETTWEPQSDKQNNIVSKESFVNWANNDFHLKANAPAVDYGRVITGYTNGYKGAKPDAGAYELGDNWVPGIDWNIAQGPNNICYGLPGEGCNGISTPIVESVDFINAPDKLAINNTYTFNVNYAANEPRDIIVEIKSASNVWLGRARVSVAKGIGTTPATISLANPLASGVGYKLSVWLVPTGLDWQAIIVSNNKVFEVEAPFSQLIANGTYTIESTSSNQRLLSRALENHQTKMVNPGNYSDQEWIFNHLGNNIYTIKNRGTNRYLEVPFAKCENATQVATYTDALGNHQKWQVVANGSGIYGLKPAHCLTQGLDRNNGTLNTNVHTYFYGENNGNQKWKIIPVLTTNKQVENTIENKIVLYPNPAKDIMIISGVENAESISVVDLSGRRITIEKQKTENGISLNINNLQPGVYIALITDEEKTTLLKFYKE</sequence>
<dbReference type="PROSITE" id="PS50231">
    <property type="entry name" value="RICIN_B_LECTIN"/>
    <property type="match status" value="1"/>
</dbReference>
<dbReference type="PANTHER" id="PTHR36453:SF1">
    <property type="entry name" value="RIGHT HANDED BETA HELIX DOMAIN-CONTAINING PROTEIN"/>
    <property type="match status" value="1"/>
</dbReference>
<feature type="domain" description="Secretion system C-terminal sorting" evidence="4">
    <location>
        <begin position="906"/>
        <end position="973"/>
    </location>
</feature>
<dbReference type="InterPro" id="IPR011050">
    <property type="entry name" value="Pectin_lyase_fold/virulence"/>
</dbReference>
<dbReference type="InterPro" id="IPR026444">
    <property type="entry name" value="Secre_tail"/>
</dbReference>
<evidence type="ECO:0000256" key="1">
    <source>
        <dbReference type="ARBA" id="ARBA00022729"/>
    </source>
</evidence>
<dbReference type="EMBL" id="JBHMEY010000007">
    <property type="protein sequence ID" value="MFB9095529.1"/>
    <property type="molecule type" value="Genomic_DNA"/>
</dbReference>
<dbReference type="InterPro" id="IPR053868">
    <property type="entry name" value="Pel9A-like_beta_helix"/>
</dbReference>
<keyword evidence="7" id="KW-1185">Reference proteome</keyword>